<keyword evidence="7" id="KW-1185">Reference proteome</keyword>
<dbReference type="SUPFAM" id="SSF54862">
    <property type="entry name" value="4Fe-4S ferredoxins"/>
    <property type="match status" value="1"/>
</dbReference>
<dbReference type="Pfam" id="PF13247">
    <property type="entry name" value="Fer4_11"/>
    <property type="match status" value="1"/>
</dbReference>
<evidence type="ECO:0000256" key="4">
    <source>
        <dbReference type="ARBA" id="ARBA00023014"/>
    </source>
</evidence>
<feature type="domain" description="4Fe-4S ferredoxin-type" evidence="5">
    <location>
        <begin position="6"/>
        <end position="35"/>
    </location>
</feature>
<protein>
    <submittedName>
        <fullName evidence="6">Fe-S-cluster-containing dehydrogenase component</fullName>
    </submittedName>
</protein>
<dbReference type="PROSITE" id="PS00198">
    <property type="entry name" value="4FE4S_FER_1"/>
    <property type="match status" value="1"/>
</dbReference>
<dbReference type="FunCoup" id="A0A1Q6DWB5">
    <property type="interactions" value="38"/>
</dbReference>
<proteinExistence type="predicted"/>
<dbReference type="AlphaFoldDB" id="A0A1Q6DWB5"/>
<dbReference type="InterPro" id="IPR050954">
    <property type="entry name" value="ET_IronSulfur_Cluster-Binding"/>
</dbReference>
<feature type="domain" description="4Fe-4S ferredoxin-type" evidence="5">
    <location>
        <begin position="80"/>
        <end position="109"/>
    </location>
</feature>
<dbReference type="PANTHER" id="PTHR43177">
    <property type="entry name" value="PROTEIN NRFC"/>
    <property type="match status" value="1"/>
</dbReference>
<feature type="domain" description="4Fe-4S ferredoxin-type" evidence="5">
    <location>
        <begin position="49"/>
        <end position="79"/>
    </location>
</feature>
<evidence type="ECO:0000256" key="2">
    <source>
        <dbReference type="ARBA" id="ARBA00022723"/>
    </source>
</evidence>
<dbReference type="InterPro" id="IPR017900">
    <property type="entry name" value="4Fe4S_Fe_S_CS"/>
</dbReference>
<dbReference type="InParanoid" id="A0A1Q6DWB5"/>
<evidence type="ECO:0000313" key="7">
    <source>
        <dbReference type="Proteomes" id="UP000185744"/>
    </source>
</evidence>
<dbReference type="EMBL" id="MSDW01000001">
    <property type="protein sequence ID" value="OKY78637.1"/>
    <property type="molecule type" value="Genomic_DNA"/>
</dbReference>
<dbReference type="Proteomes" id="UP000185744">
    <property type="component" value="Unassembled WGS sequence"/>
</dbReference>
<keyword evidence="2" id="KW-0479">Metal-binding</keyword>
<dbReference type="GO" id="GO:0016491">
    <property type="term" value="F:oxidoreductase activity"/>
    <property type="evidence" value="ECO:0007669"/>
    <property type="project" value="UniProtKB-ARBA"/>
</dbReference>
<name>A0A1Q6DWB5_METT1</name>
<dbReference type="PANTHER" id="PTHR43177:SF3">
    <property type="entry name" value="PROTEIN NRFC HOMOLOG"/>
    <property type="match status" value="1"/>
</dbReference>
<dbReference type="GO" id="GO:0046872">
    <property type="term" value="F:metal ion binding"/>
    <property type="evidence" value="ECO:0007669"/>
    <property type="project" value="UniProtKB-KW"/>
</dbReference>
<gene>
    <name evidence="6" type="ORF">BTN85_1134</name>
</gene>
<evidence type="ECO:0000256" key="3">
    <source>
        <dbReference type="ARBA" id="ARBA00023004"/>
    </source>
</evidence>
<dbReference type="CDD" id="cd16371">
    <property type="entry name" value="DMSOR_beta_like"/>
    <property type="match status" value="1"/>
</dbReference>
<dbReference type="PROSITE" id="PS51379">
    <property type="entry name" value="4FE4S_FER_2"/>
    <property type="match status" value="3"/>
</dbReference>
<accession>A0A1Q6DWB5</accession>
<dbReference type="GO" id="GO:0051539">
    <property type="term" value="F:4 iron, 4 sulfur cluster binding"/>
    <property type="evidence" value="ECO:0007669"/>
    <property type="project" value="UniProtKB-KW"/>
</dbReference>
<dbReference type="Gene3D" id="3.30.70.20">
    <property type="match status" value="2"/>
</dbReference>
<dbReference type="STRING" id="1903181.BTN85_1134"/>
<comment type="caution">
    <text evidence="6">The sequence shown here is derived from an EMBL/GenBank/DDBJ whole genome shotgun (WGS) entry which is preliminary data.</text>
</comment>
<evidence type="ECO:0000313" key="6">
    <source>
        <dbReference type="EMBL" id="OKY78637.1"/>
    </source>
</evidence>
<evidence type="ECO:0000259" key="5">
    <source>
        <dbReference type="PROSITE" id="PS51379"/>
    </source>
</evidence>
<reference evidence="6" key="1">
    <citation type="submission" date="2016-12" db="EMBL/GenBank/DDBJ databases">
        <title>Discovery of methanogenic haloarchaea.</title>
        <authorList>
            <person name="Sorokin D.Y."/>
            <person name="Makarova K.S."/>
            <person name="Abbas B."/>
            <person name="Ferrer M."/>
            <person name="Golyshin P.N."/>
        </authorList>
    </citation>
    <scope>NUCLEOTIDE SEQUENCE [LARGE SCALE GENOMIC DNA]</scope>
    <source>
        <strain evidence="6">HMET1</strain>
    </source>
</reference>
<keyword evidence="3" id="KW-0408">Iron</keyword>
<keyword evidence="4" id="KW-0411">Iron-sulfur</keyword>
<sequence>MADVRYKFGFDQDRCIDCGGCEIACKRENDVPPGVFRRKVVTLNEGEPNEAYVSLACMHCTDAPCIPACPVDALSQRDDGIVLVDKDKCIGCGYCLWACPFGAPQFPKSGKFGSKGPMDKCDYCVDRIDEGKRPACEQCPTEALLAGDASEISRKIRERIGTEMDGGYVSP</sequence>
<evidence type="ECO:0000256" key="1">
    <source>
        <dbReference type="ARBA" id="ARBA00022485"/>
    </source>
</evidence>
<organism evidence="6 7">
    <name type="scientific">Methanohalarchaeum thermophilum</name>
    <dbReference type="NCBI Taxonomy" id="1903181"/>
    <lineage>
        <taxon>Archaea</taxon>
        <taxon>Methanobacteriati</taxon>
        <taxon>Methanobacteriota</taxon>
        <taxon>Methanonatronarchaeia</taxon>
        <taxon>Methanonatronarchaeales</taxon>
        <taxon>Methanonatronarchaeaceae</taxon>
        <taxon>Candidatus Methanohalarchaeum</taxon>
    </lineage>
</organism>
<keyword evidence="1" id="KW-0004">4Fe-4S</keyword>
<dbReference type="InterPro" id="IPR017896">
    <property type="entry name" value="4Fe4S_Fe-S-bd"/>
</dbReference>